<organism evidence="1 2">
    <name type="scientific">Solanum commersonii</name>
    <name type="common">Commerson's wild potato</name>
    <name type="synonym">Commerson's nightshade</name>
    <dbReference type="NCBI Taxonomy" id="4109"/>
    <lineage>
        <taxon>Eukaryota</taxon>
        <taxon>Viridiplantae</taxon>
        <taxon>Streptophyta</taxon>
        <taxon>Embryophyta</taxon>
        <taxon>Tracheophyta</taxon>
        <taxon>Spermatophyta</taxon>
        <taxon>Magnoliopsida</taxon>
        <taxon>eudicotyledons</taxon>
        <taxon>Gunneridae</taxon>
        <taxon>Pentapetalae</taxon>
        <taxon>asterids</taxon>
        <taxon>lamiids</taxon>
        <taxon>Solanales</taxon>
        <taxon>Solanaceae</taxon>
        <taxon>Solanoideae</taxon>
        <taxon>Solaneae</taxon>
        <taxon>Solanum</taxon>
    </lineage>
</organism>
<keyword evidence="2" id="KW-1185">Reference proteome</keyword>
<name>A0A9J5XXU1_SOLCO</name>
<dbReference type="OrthoDB" id="1752289at2759"/>
<reference evidence="1 2" key="1">
    <citation type="submission" date="2020-09" db="EMBL/GenBank/DDBJ databases">
        <title>De no assembly of potato wild relative species, Solanum commersonii.</title>
        <authorList>
            <person name="Cho K."/>
        </authorList>
    </citation>
    <scope>NUCLEOTIDE SEQUENCE [LARGE SCALE GENOMIC DNA]</scope>
    <source>
        <strain evidence="1">LZ3.2</strain>
        <tissue evidence="1">Leaf</tissue>
    </source>
</reference>
<dbReference type="Proteomes" id="UP000824120">
    <property type="component" value="Chromosome 8"/>
</dbReference>
<sequence>MTWGHVITKYDLPYFSDHSPMILTIADNQWTGKEQINQQCTDELLCKEKQTLLDIEKWSLVEESALRQKSRAKWIQLGDGTKLNTPKVIKEEVVQFYKALMRSNTTSLPAVDRNTMKKGPTIAYEQGVALCGDVMDDEIWKALTSIGDDKAPGVDGSNTITKRALIAWDKVCLPKSVGGMHLINIRLWNQVVIAKTCWDLAHKSNKLWIRWIHLFYIKNQQFFNASIPKKAS</sequence>
<accession>A0A9J5XXU1</accession>
<dbReference type="EMBL" id="JACXVP010000008">
    <property type="protein sequence ID" value="KAG5592040.1"/>
    <property type="molecule type" value="Genomic_DNA"/>
</dbReference>
<comment type="caution">
    <text evidence="1">The sequence shown here is derived from an EMBL/GenBank/DDBJ whole genome shotgun (WGS) entry which is preliminary data.</text>
</comment>
<proteinExistence type="predicted"/>
<evidence type="ECO:0000313" key="1">
    <source>
        <dbReference type="EMBL" id="KAG5592040.1"/>
    </source>
</evidence>
<evidence type="ECO:0000313" key="2">
    <source>
        <dbReference type="Proteomes" id="UP000824120"/>
    </source>
</evidence>
<evidence type="ECO:0008006" key="3">
    <source>
        <dbReference type="Google" id="ProtNLM"/>
    </source>
</evidence>
<protein>
    <recommendedName>
        <fullName evidence="3">Reverse transcriptase</fullName>
    </recommendedName>
</protein>
<dbReference type="AlphaFoldDB" id="A0A9J5XXU1"/>
<gene>
    <name evidence="1" type="ORF">H5410_042554</name>
</gene>